<evidence type="ECO:0000313" key="1">
    <source>
        <dbReference type="Ensembl" id="ENSACOP00000025630.1"/>
    </source>
</evidence>
<dbReference type="Ensembl" id="ENSACOT00000026498.1">
    <property type="protein sequence ID" value="ENSACOP00000025630.1"/>
    <property type="gene ID" value="ENSACOG00000017139.1"/>
</dbReference>
<proteinExistence type="predicted"/>
<reference evidence="1" key="1">
    <citation type="submission" date="2025-08" db="UniProtKB">
        <authorList>
            <consortium name="Ensembl"/>
        </authorList>
    </citation>
    <scope>IDENTIFICATION</scope>
</reference>
<name>A0A8B9GRU8_9PSIT</name>
<dbReference type="AlphaFoldDB" id="A0A8B9GRU8"/>
<sequence length="138" mass="15496">MSQILLLHHNRPQGQPLAGWQDTAADSPLSTVPARRGWDIHGAATAIQVATRSACLIRAWWRCTIARQREEQHLRVLTDYVRQEKAGVLLQAYARMWQARHRSHPGRCAQSHPPWCLWSTCRGCGHPASPRAGCSCPC</sequence>
<dbReference type="Pfam" id="PF00612">
    <property type="entry name" value="IQ"/>
    <property type="match status" value="2"/>
</dbReference>
<reference evidence="1" key="2">
    <citation type="submission" date="2025-09" db="UniProtKB">
        <authorList>
            <consortium name="Ensembl"/>
        </authorList>
    </citation>
    <scope>IDENTIFICATION</scope>
</reference>
<keyword evidence="2" id="KW-1185">Reference proteome</keyword>
<organism evidence="1 2">
    <name type="scientific">Amazona collaria</name>
    <name type="common">yellow-billed parrot</name>
    <dbReference type="NCBI Taxonomy" id="241587"/>
    <lineage>
        <taxon>Eukaryota</taxon>
        <taxon>Metazoa</taxon>
        <taxon>Chordata</taxon>
        <taxon>Craniata</taxon>
        <taxon>Vertebrata</taxon>
        <taxon>Euteleostomi</taxon>
        <taxon>Archelosauria</taxon>
        <taxon>Archosauria</taxon>
        <taxon>Dinosauria</taxon>
        <taxon>Saurischia</taxon>
        <taxon>Theropoda</taxon>
        <taxon>Coelurosauria</taxon>
        <taxon>Aves</taxon>
        <taxon>Neognathae</taxon>
        <taxon>Neoaves</taxon>
        <taxon>Telluraves</taxon>
        <taxon>Australaves</taxon>
        <taxon>Psittaciformes</taxon>
        <taxon>Psittacidae</taxon>
        <taxon>Amazona</taxon>
    </lineage>
</organism>
<dbReference type="InterPro" id="IPR000048">
    <property type="entry name" value="IQ_motif_EF-hand-BS"/>
</dbReference>
<protein>
    <submittedName>
        <fullName evidence="1">Uncharacterized protein</fullName>
    </submittedName>
</protein>
<dbReference type="SMART" id="SM00015">
    <property type="entry name" value="IQ"/>
    <property type="match status" value="2"/>
</dbReference>
<evidence type="ECO:0000313" key="2">
    <source>
        <dbReference type="Proteomes" id="UP000694522"/>
    </source>
</evidence>
<accession>A0A8B9GRU8</accession>
<dbReference type="Proteomes" id="UP000694522">
    <property type="component" value="Unplaced"/>
</dbReference>